<dbReference type="EMBL" id="VSWC01000080">
    <property type="protein sequence ID" value="KAA1092606.1"/>
    <property type="molecule type" value="Genomic_DNA"/>
</dbReference>
<dbReference type="Proteomes" id="UP000324748">
    <property type="component" value="Unassembled WGS sequence"/>
</dbReference>
<gene>
    <name evidence="1" type="ORF">PGT21_008390</name>
</gene>
<sequence>MEAAWSPLSLIQAQEIGWHMVIQYVSDKEDARRVHPAGASVKPESAGLLHEPGAERRISGGGVQTSTRSCTDPTFTAFRYDADFQPAAVGANRRRIHPCPLRSLVTDAVIAPNSAGYHPAYSTACIRLWLIDRFVQFA</sequence>
<organism evidence="1 2">
    <name type="scientific">Puccinia graminis f. sp. tritici</name>
    <dbReference type="NCBI Taxonomy" id="56615"/>
    <lineage>
        <taxon>Eukaryota</taxon>
        <taxon>Fungi</taxon>
        <taxon>Dikarya</taxon>
        <taxon>Basidiomycota</taxon>
        <taxon>Pucciniomycotina</taxon>
        <taxon>Pucciniomycetes</taxon>
        <taxon>Pucciniales</taxon>
        <taxon>Pucciniaceae</taxon>
        <taxon>Puccinia</taxon>
    </lineage>
</organism>
<comment type="caution">
    <text evidence="1">The sequence shown here is derived from an EMBL/GenBank/DDBJ whole genome shotgun (WGS) entry which is preliminary data.</text>
</comment>
<dbReference type="AlphaFoldDB" id="A0A5B0NVE3"/>
<protein>
    <submittedName>
        <fullName evidence="1">Uncharacterized protein</fullName>
    </submittedName>
</protein>
<proteinExistence type="predicted"/>
<reference evidence="1 2" key="1">
    <citation type="submission" date="2019-05" db="EMBL/GenBank/DDBJ databases">
        <title>Emergence of the Ug99 lineage of the wheat stem rust pathogen through somatic hybridization.</title>
        <authorList>
            <person name="Li F."/>
            <person name="Upadhyaya N.M."/>
            <person name="Sperschneider J."/>
            <person name="Matny O."/>
            <person name="Nguyen-Phuc H."/>
            <person name="Mago R."/>
            <person name="Raley C."/>
            <person name="Miller M.E."/>
            <person name="Silverstein K.A.T."/>
            <person name="Henningsen E."/>
            <person name="Hirsch C.D."/>
            <person name="Visser B."/>
            <person name="Pretorius Z.A."/>
            <person name="Steffenson B.J."/>
            <person name="Schwessinger B."/>
            <person name="Dodds P.N."/>
            <person name="Figueroa M."/>
        </authorList>
    </citation>
    <scope>NUCLEOTIDE SEQUENCE [LARGE SCALE GENOMIC DNA]</scope>
    <source>
        <strain evidence="1">21-0</strain>
    </source>
</reference>
<accession>A0A5B0NVE3</accession>
<keyword evidence="2" id="KW-1185">Reference proteome</keyword>
<evidence type="ECO:0000313" key="2">
    <source>
        <dbReference type="Proteomes" id="UP000324748"/>
    </source>
</evidence>
<name>A0A5B0NVE3_PUCGR</name>
<evidence type="ECO:0000313" key="1">
    <source>
        <dbReference type="EMBL" id="KAA1092606.1"/>
    </source>
</evidence>